<name>A0A1A0HG95_9ASCO</name>
<gene>
    <name evidence="1" type="ORF">METBIDRAFT_29710</name>
</gene>
<keyword evidence="2" id="KW-1185">Reference proteome</keyword>
<reference evidence="1 2" key="1">
    <citation type="submission" date="2016-05" db="EMBL/GenBank/DDBJ databases">
        <title>Comparative genomics of biotechnologically important yeasts.</title>
        <authorList>
            <consortium name="DOE Joint Genome Institute"/>
            <person name="Riley R."/>
            <person name="Haridas S."/>
            <person name="Wolfe K.H."/>
            <person name="Lopes M.R."/>
            <person name="Hittinger C.T."/>
            <person name="Goker M."/>
            <person name="Salamov A."/>
            <person name="Wisecaver J."/>
            <person name="Long T.M."/>
            <person name="Aerts A.L."/>
            <person name="Barry K."/>
            <person name="Choi C."/>
            <person name="Clum A."/>
            <person name="Coughlan A.Y."/>
            <person name="Deshpande S."/>
            <person name="Douglass A.P."/>
            <person name="Hanson S.J."/>
            <person name="Klenk H.-P."/>
            <person name="LaButti K."/>
            <person name="Lapidus A."/>
            <person name="Lindquist E."/>
            <person name="Lipzen A."/>
            <person name="Meier-kolthoff J.P."/>
            <person name="Ohm R.A."/>
            <person name="Otillar R.P."/>
            <person name="Pangilinan J."/>
            <person name="Peng Y."/>
            <person name="Rokas A."/>
            <person name="Rosa C.A."/>
            <person name="Scheuner C."/>
            <person name="Sibirny A.A."/>
            <person name="Slot J.C."/>
            <person name="Stielow J.B."/>
            <person name="Sun H."/>
            <person name="Kurtzman C.P."/>
            <person name="Blackwell M."/>
            <person name="Grigoriev I.V."/>
            <person name="Jeffries T.W."/>
        </authorList>
    </citation>
    <scope>NUCLEOTIDE SEQUENCE [LARGE SCALE GENOMIC DNA]</scope>
    <source>
        <strain evidence="1 2">NRRL YB-4993</strain>
    </source>
</reference>
<dbReference type="AlphaFoldDB" id="A0A1A0HG95"/>
<evidence type="ECO:0000313" key="1">
    <source>
        <dbReference type="EMBL" id="OBA23184.1"/>
    </source>
</evidence>
<sequence length="271" mass="30436">MVVANNDRQAINLAPGVVLAGHASMLDTAIMSDVKVVVNCGSTSNFLRFLDEYQPVVSSDIIVLNLDPYASSADPPYMDFHSRFNRVLQNYLAFFYSYNKDVQFFINSNYENSKLSLDSPTMNGVPLRLLFNINRLLKLIKNVNGTAGFLFVSGHFGLLHHSNALLYALAMLYLMDNYNYNFEASYRFLQSLLPPPGGASATPSLFPVAPDLFNPNHYDDVLLIDSLKKFYVENGKIKQSESGVMTRNFKLKRSIESLDSVSTMRPVKRMA</sequence>
<proteinExistence type="predicted"/>
<evidence type="ECO:0000313" key="2">
    <source>
        <dbReference type="Proteomes" id="UP000092555"/>
    </source>
</evidence>
<dbReference type="Proteomes" id="UP000092555">
    <property type="component" value="Unassembled WGS sequence"/>
</dbReference>
<accession>A0A1A0HG95</accession>
<protein>
    <submittedName>
        <fullName evidence="1">Uncharacterized protein</fullName>
    </submittedName>
</protein>
<comment type="caution">
    <text evidence="1">The sequence shown here is derived from an EMBL/GenBank/DDBJ whole genome shotgun (WGS) entry which is preliminary data.</text>
</comment>
<dbReference type="GeneID" id="30028440"/>
<organism evidence="1 2">
    <name type="scientific">Metschnikowia bicuspidata var. bicuspidata NRRL YB-4993</name>
    <dbReference type="NCBI Taxonomy" id="869754"/>
    <lineage>
        <taxon>Eukaryota</taxon>
        <taxon>Fungi</taxon>
        <taxon>Dikarya</taxon>
        <taxon>Ascomycota</taxon>
        <taxon>Saccharomycotina</taxon>
        <taxon>Pichiomycetes</taxon>
        <taxon>Metschnikowiaceae</taxon>
        <taxon>Metschnikowia</taxon>
    </lineage>
</organism>
<dbReference type="OrthoDB" id="4002732at2759"/>
<dbReference type="EMBL" id="LXTC01000001">
    <property type="protein sequence ID" value="OBA23184.1"/>
    <property type="molecule type" value="Genomic_DNA"/>
</dbReference>
<dbReference type="RefSeq" id="XP_018713665.1">
    <property type="nucleotide sequence ID" value="XM_018855464.1"/>
</dbReference>